<organism evidence="1 2">
    <name type="scientific">Callosobruchus maculatus</name>
    <name type="common">Southern cowpea weevil</name>
    <name type="synonym">Pulse bruchid</name>
    <dbReference type="NCBI Taxonomy" id="64391"/>
    <lineage>
        <taxon>Eukaryota</taxon>
        <taxon>Metazoa</taxon>
        <taxon>Ecdysozoa</taxon>
        <taxon>Arthropoda</taxon>
        <taxon>Hexapoda</taxon>
        <taxon>Insecta</taxon>
        <taxon>Pterygota</taxon>
        <taxon>Neoptera</taxon>
        <taxon>Endopterygota</taxon>
        <taxon>Coleoptera</taxon>
        <taxon>Polyphaga</taxon>
        <taxon>Cucujiformia</taxon>
        <taxon>Chrysomeloidea</taxon>
        <taxon>Chrysomelidae</taxon>
        <taxon>Bruchinae</taxon>
        <taxon>Bruchini</taxon>
        <taxon>Callosobruchus</taxon>
    </lineage>
</organism>
<reference evidence="1 2" key="1">
    <citation type="submission" date="2019-01" db="EMBL/GenBank/DDBJ databases">
        <authorList>
            <person name="Sayadi A."/>
        </authorList>
    </citation>
    <scope>NUCLEOTIDE SEQUENCE [LARGE SCALE GENOMIC DNA]</scope>
</reference>
<accession>A0A653D7T9</accession>
<dbReference type="EMBL" id="CAACVG010010266">
    <property type="protein sequence ID" value="VEN55397.1"/>
    <property type="molecule type" value="Genomic_DNA"/>
</dbReference>
<protein>
    <submittedName>
        <fullName evidence="1">Uncharacterized protein</fullName>
    </submittedName>
</protein>
<dbReference type="AlphaFoldDB" id="A0A653D7T9"/>
<proteinExistence type="predicted"/>
<keyword evidence="2" id="KW-1185">Reference proteome</keyword>
<evidence type="ECO:0000313" key="2">
    <source>
        <dbReference type="Proteomes" id="UP000410492"/>
    </source>
</evidence>
<name>A0A653D7T9_CALMS</name>
<gene>
    <name evidence="1" type="ORF">CALMAC_LOCUS14587</name>
</gene>
<feature type="non-terminal residue" evidence="1">
    <location>
        <position position="1"/>
    </location>
</feature>
<dbReference type="Proteomes" id="UP000410492">
    <property type="component" value="Unassembled WGS sequence"/>
</dbReference>
<sequence>ESFSTREISIRPLNIQGFFSFLLLSLAFPCSSFTLESNYCFCYNAAWLLYSYRFHLPGSHLAAGLGLRTTGLLA</sequence>
<evidence type="ECO:0000313" key="1">
    <source>
        <dbReference type="EMBL" id="VEN55397.1"/>
    </source>
</evidence>